<feature type="region of interest" description="Disordered" evidence="2">
    <location>
        <begin position="302"/>
        <end position="330"/>
    </location>
</feature>
<keyword evidence="5" id="KW-1185">Reference proteome</keyword>
<evidence type="ECO:0000313" key="4">
    <source>
        <dbReference type="EMBL" id="GFH60091.1"/>
    </source>
</evidence>
<feature type="region of interest" description="Disordered" evidence="2">
    <location>
        <begin position="164"/>
        <end position="184"/>
    </location>
</feature>
<dbReference type="EMBL" id="BLLK01000069">
    <property type="protein sequence ID" value="GFH60091.1"/>
    <property type="molecule type" value="Genomic_DNA"/>
</dbReference>
<feature type="coiled-coil region" evidence="1">
    <location>
        <begin position="361"/>
        <end position="395"/>
    </location>
</feature>
<reference evidence="4 5" key="1">
    <citation type="journal article" date="2021" name="Sci. Rep.">
        <title>The genome of the diatom Chaetoceros tenuissimus carries an ancient integrated fragment of an extant virus.</title>
        <authorList>
            <person name="Hongo Y."/>
            <person name="Kimura K."/>
            <person name="Takaki Y."/>
            <person name="Yoshida Y."/>
            <person name="Baba S."/>
            <person name="Kobayashi G."/>
            <person name="Nagasaki K."/>
            <person name="Hano T."/>
            <person name="Tomaru Y."/>
        </authorList>
    </citation>
    <scope>NUCLEOTIDE SEQUENCE [LARGE SCALE GENOMIC DNA]</scope>
    <source>
        <strain evidence="4 5">NIES-3715</strain>
    </source>
</reference>
<dbReference type="Proteomes" id="UP001054902">
    <property type="component" value="Unassembled WGS sequence"/>
</dbReference>
<proteinExistence type="predicted"/>
<feature type="compositionally biased region" description="Low complexity" evidence="2">
    <location>
        <begin position="172"/>
        <end position="184"/>
    </location>
</feature>
<dbReference type="InterPro" id="IPR049227">
    <property type="entry name" value="DUF6824"/>
</dbReference>
<gene>
    <name evidence="4" type="ORF">CTEN210_16567</name>
</gene>
<protein>
    <recommendedName>
        <fullName evidence="3">DUF6824 domain-containing protein</fullName>
    </recommendedName>
</protein>
<evidence type="ECO:0000256" key="1">
    <source>
        <dbReference type="SAM" id="Coils"/>
    </source>
</evidence>
<evidence type="ECO:0000313" key="5">
    <source>
        <dbReference type="Proteomes" id="UP001054902"/>
    </source>
</evidence>
<dbReference type="AlphaFoldDB" id="A0AAD3HE83"/>
<name>A0AAD3HE83_9STRA</name>
<evidence type="ECO:0000259" key="3">
    <source>
        <dbReference type="Pfam" id="PF20710"/>
    </source>
</evidence>
<evidence type="ECO:0000256" key="2">
    <source>
        <dbReference type="SAM" id="MobiDB-lite"/>
    </source>
</evidence>
<dbReference type="Pfam" id="PF20710">
    <property type="entry name" value="DUF6824"/>
    <property type="match status" value="1"/>
</dbReference>
<comment type="caution">
    <text evidence="4">The sequence shown here is derived from an EMBL/GenBank/DDBJ whole genome shotgun (WGS) entry which is preliminary data.</text>
</comment>
<organism evidence="4 5">
    <name type="scientific">Chaetoceros tenuissimus</name>
    <dbReference type="NCBI Taxonomy" id="426638"/>
    <lineage>
        <taxon>Eukaryota</taxon>
        <taxon>Sar</taxon>
        <taxon>Stramenopiles</taxon>
        <taxon>Ochrophyta</taxon>
        <taxon>Bacillariophyta</taxon>
        <taxon>Coscinodiscophyceae</taxon>
        <taxon>Chaetocerotophycidae</taxon>
        <taxon>Chaetocerotales</taxon>
        <taxon>Chaetocerotaceae</taxon>
        <taxon>Chaetoceros</taxon>
    </lineage>
</organism>
<sequence>MLIQPNENDILLGRGGNNNKHVGNAQLRRLVQMHCGAYKKSNKKAKSAIAWELVKYIQNLSPPGRFLRKDPETNEWQIVDDKIAKEKMNQSLRDAVSGKDAFSAKSKMNVKNLAVQHSSGTNTFTNPSNSVPPALPTSSIHATASMNPEELQVCMQLAKSSGANTASRGAADDALPPTTTSAPPPLLNQNQLSLLEAMNNGSMNPNFTDPHAALLQQRQLQQLQQLQQQQLSAQQAQMHGLQMGGMSVQQNQSQFSEVEALLNQQALINGRLADLARHGGGALPGLGSQQLHGSLGTHSVRSAATHSQGETNTQIVTDSIMSENSEGSSGSRYTYYNRGASNNNISPQDAAAIVQGVINFNQQARQQQQQTVNAVNQLRELIVAEENRKQQQRNQDTLNSLYRHLELNTRRRESSARPQRAYLNVNDRSSMGIETISNISSNLPSEACDLTNFDWVPHNGANNNNSNNMNNGNSDMMMD</sequence>
<feature type="domain" description="DUF6824" evidence="3">
    <location>
        <begin position="9"/>
        <end position="94"/>
    </location>
</feature>
<accession>A0AAD3HE83</accession>
<keyword evidence="1" id="KW-0175">Coiled coil</keyword>